<evidence type="ECO:0000259" key="4">
    <source>
        <dbReference type="PROSITE" id="PS50893"/>
    </source>
</evidence>
<protein>
    <submittedName>
        <fullName evidence="5">ABC transporter ATP-binding protein</fullName>
    </submittedName>
</protein>
<reference evidence="5" key="2">
    <citation type="submission" date="2023-02" db="EMBL/GenBank/DDBJ databases">
        <authorList>
            <person name="Sun Q."/>
            <person name="Mori K."/>
        </authorList>
    </citation>
    <scope>NUCLEOTIDE SEQUENCE</scope>
    <source>
        <strain evidence="5">NBRC 112290</strain>
    </source>
</reference>
<dbReference type="PANTHER" id="PTHR42788:SF13">
    <property type="entry name" value="ALIPHATIC SULFONATES IMPORT ATP-BINDING PROTEIN SSUB"/>
    <property type="match status" value="1"/>
</dbReference>
<keyword evidence="6" id="KW-1185">Reference proteome</keyword>
<dbReference type="InterPro" id="IPR027417">
    <property type="entry name" value="P-loop_NTPase"/>
</dbReference>
<name>A0AA38CU25_9MICO</name>
<dbReference type="GO" id="GO:0005524">
    <property type="term" value="F:ATP binding"/>
    <property type="evidence" value="ECO:0007669"/>
    <property type="project" value="UniProtKB-KW"/>
</dbReference>
<accession>A0AA38CU25</accession>
<organism evidence="5 6">
    <name type="scientific">Litorihabitans aurantiacus</name>
    <dbReference type="NCBI Taxonomy" id="1930061"/>
    <lineage>
        <taxon>Bacteria</taxon>
        <taxon>Bacillati</taxon>
        <taxon>Actinomycetota</taxon>
        <taxon>Actinomycetes</taxon>
        <taxon>Micrococcales</taxon>
        <taxon>Beutenbergiaceae</taxon>
        <taxon>Litorihabitans</taxon>
    </lineage>
</organism>
<dbReference type="PROSITE" id="PS00211">
    <property type="entry name" value="ABC_TRANSPORTER_1"/>
    <property type="match status" value="1"/>
</dbReference>
<dbReference type="InterPro" id="IPR003439">
    <property type="entry name" value="ABC_transporter-like_ATP-bd"/>
</dbReference>
<dbReference type="Pfam" id="PF00005">
    <property type="entry name" value="ABC_tran"/>
    <property type="match status" value="1"/>
</dbReference>
<proteinExistence type="predicted"/>
<dbReference type="Proteomes" id="UP001157161">
    <property type="component" value="Unassembled WGS sequence"/>
</dbReference>
<evidence type="ECO:0000256" key="1">
    <source>
        <dbReference type="ARBA" id="ARBA00022448"/>
    </source>
</evidence>
<gene>
    <name evidence="5" type="ORF">GCM10025875_31080</name>
</gene>
<sequence>MTALVELDRLGKVYGTRTGDVVALQNISLTIEDGEFVAIVGPSGCGKTTLLKILANLEQHSSGVGILGGRELGGRSSADVGMVFQRATLLPWLDILANVLLPVTLKRRASPADREGAMDLLRMVGLEDFAHKRPDELSGGMQQRAAICRALVHQPSLLLMDEPFGALDAMTRDALNVEVNRIWRETHKTAVLITHSIPEAVFLAQRVIVMSARPGRIVEEIEIPFGRERTLELMGTPEFAAFSARIRRHFEVKAA</sequence>
<dbReference type="InterPro" id="IPR017871">
    <property type="entry name" value="ABC_transporter-like_CS"/>
</dbReference>
<dbReference type="Gene3D" id="3.40.50.300">
    <property type="entry name" value="P-loop containing nucleotide triphosphate hydrolases"/>
    <property type="match status" value="1"/>
</dbReference>
<dbReference type="GO" id="GO:0016887">
    <property type="term" value="F:ATP hydrolysis activity"/>
    <property type="evidence" value="ECO:0007669"/>
    <property type="project" value="InterPro"/>
</dbReference>
<keyword evidence="3 5" id="KW-0067">ATP-binding</keyword>
<reference evidence="5" key="1">
    <citation type="journal article" date="2014" name="Int. J. Syst. Evol. Microbiol.">
        <title>Complete genome sequence of Corynebacterium casei LMG S-19264T (=DSM 44701T), isolated from a smear-ripened cheese.</title>
        <authorList>
            <consortium name="US DOE Joint Genome Institute (JGI-PGF)"/>
            <person name="Walter F."/>
            <person name="Albersmeier A."/>
            <person name="Kalinowski J."/>
            <person name="Ruckert C."/>
        </authorList>
    </citation>
    <scope>NUCLEOTIDE SEQUENCE</scope>
    <source>
        <strain evidence="5">NBRC 112290</strain>
    </source>
</reference>
<dbReference type="PANTHER" id="PTHR42788">
    <property type="entry name" value="TAURINE IMPORT ATP-BINDING PROTEIN-RELATED"/>
    <property type="match status" value="1"/>
</dbReference>
<evidence type="ECO:0000256" key="2">
    <source>
        <dbReference type="ARBA" id="ARBA00022741"/>
    </source>
</evidence>
<evidence type="ECO:0000313" key="6">
    <source>
        <dbReference type="Proteomes" id="UP001157161"/>
    </source>
</evidence>
<dbReference type="CDD" id="cd03293">
    <property type="entry name" value="ABC_NrtD_SsuB_transporters"/>
    <property type="match status" value="1"/>
</dbReference>
<keyword evidence="1" id="KW-0813">Transport</keyword>
<dbReference type="RefSeq" id="WP_284251797.1">
    <property type="nucleotide sequence ID" value="NZ_BSUM01000001.1"/>
</dbReference>
<comment type="caution">
    <text evidence="5">The sequence shown here is derived from an EMBL/GenBank/DDBJ whole genome shotgun (WGS) entry which is preliminary data.</text>
</comment>
<feature type="domain" description="ABC transporter" evidence="4">
    <location>
        <begin position="5"/>
        <end position="237"/>
    </location>
</feature>
<dbReference type="SMART" id="SM00382">
    <property type="entry name" value="AAA"/>
    <property type="match status" value="1"/>
</dbReference>
<dbReference type="InterPro" id="IPR003593">
    <property type="entry name" value="AAA+_ATPase"/>
</dbReference>
<dbReference type="InterPro" id="IPR050166">
    <property type="entry name" value="ABC_transporter_ATP-bind"/>
</dbReference>
<evidence type="ECO:0000256" key="3">
    <source>
        <dbReference type="ARBA" id="ARBA00022840"/>
    </source>
</evidence>
<dbReference type="PROSITE" id="PS50893">
    <property type="entry name" value="ABC_TRANSPORTER_2"/>
    <property type="match status" value="1"/>
</dbReference>
<dbReference type="EMBL" id="BSUM01000001">
    <property type="protein sequence ID" value="GMA33116.1"/>
    <property type="molecule type" value="Genomic_DNA"/>
</dbReference>
<dbReference type="SUPFAM" id="SSF52540">
    <property type="entry name" value="P-loop containing nucleoside triphosphate hydrolases"/>
    <property type="match status" value="1"/>
</dbReference>
<keyword evidence="2" id="KW-0547">Nucleotide-binding</keyword>
<dbReference type="AlphaFoldDB" id="A0AA38CU25"/>
<evidence type="ECO:0000313" key="5">
    <source>
        <dbReference type="EMBL" id="GMA33116.1"/>
    </source>
</evidence>